<evidence type="ECO:0000313" key="3">
    <source>
        <dbReference type="EMBL" id="MPN05128.1"/>
    </source>
</evidence>
<reference evidence="3" key="1">
    <citation type="submission" date="2019-08" db="EMBL/GenBank/DDBJ databases">
        <authorList>
            <person name="Kucharzyk K."/>
            <person name="Murdoch R.W."/>
            <person name="Higgins S."/>
            <person name="Loffler F."/>
        </authorList>
    </citation>
    <scope>NUCLEOTIDE SEQUENCE</scope>
</reference>
<feature type="transmembrane region" description="Helical" evidence="1">
    <location>
        <begin position="103"/>
        <end position="123"/>
    </location>
</feature>
<dbReference type="Gene3D" id="2.60.40.420">
    <property type="entry name" value="Cupredoxins - blue copper proteins"/>
    <property type="match status" value="1"/>
</dbReference>
<dbReference type="PANTHER" id="PTHR42208">
    <property type="entry name" value="HEAVY METAL TRANSPORTER-RELATED"/>
    <property type="match status" value="1"/>
</dbReference>
<dbReference type="PANTHER" id="PTHR42208:SF1">
    <property type="entry name" value="HEAVY METAL TRANSPORTER"/>
    <property type="match status" value="1"/>
</dbReference>
<feature type="transmembrane region" description="Helical" evidence="1">
    <location>
        <begin position="47"/>
        <end position="65"/>
    </location>
</feature>
<keyword evidence="1" id="KW-1133">Transmembrane helix</keyword>
<name>A0A645ESY3_9ZZZZ</name>
<keyword evidence="1" id="KW-0812">Transmembrane</keyword>
<protein>
    <recommendedName>
        <fullName evidence="2">Urease accessory protein UreH-like transmembrane domain-containing protein</fullName>
    </recommendedName>
</protein>
<dbReference type="InterPro" id="IPR008972">
    <property type="entry name" value="Cupredoxin"/>
</dbReference>
<feature type="domain" description="Urease accessory protein UreH-like transmembrane" evidence="2">
    <location>
        <begin position="1"/>
        <end position="60"/>
    </location>
</feature>
<comment type="caution">
    <text evidence="3">The sequence shown here is derived from an EMBL/GenBank/DDBJ whole genome shotgun (WGS) entry which is preliminary data.</text>
</comment>
<proteinExistence type="predicted"/>
<dbReference type="EMBL" id="VSSQ01051040">
    <property type="protein sequence ID" value="MPN05128.1"/>
    <property type="molecule type" value="Genomic_DNA"/>
</dbReference>
<dbReference type="AlphaFoldDB" id="A0A645ESY3"/>
<evidence type="ECO:0000259" key="2">
    <source>
        <dbReference type="Pfam" id="PF13386"/>
    </source>
</evidence>
<gene>
    <name evidence="3" type="ORF">SDC9_152378</name>
</gene>
<keyword evidence="1" id="KW-0472">Membrane</keyword>
<dbReference type="InterPro" id="IPR039447">
    <property type="entry name" value="UreH-like_TM_dom"/>
</dbReference>
<sequence length="270" mass="27639">MQIVAFASGNPFAGALSMFLFSLGTVPLMLGLGSIVSALGKKFTAKVMNAGAVLVVVLGLAMLSQGGSLSGFLPPDLLQAVILALCAVGAVSSIQFRKPTYQIISTVGALSIAVLLLTSGNLWNLASSEKDGSSAAASDIQIVDGKQVVNSTLASGRYPNITVQAGTPVKWVIDAPKGSINGCNNRMLIQDYGIEYSFETGENVVEFTPTKTGTIRYSCWMGMIRGNITVIDAGATPSSGNGTGSTDAAGGNVENFVPTSGSGGCCGRQQ</sequence>
<dbReference type="Pfam" id="PF13386">
    <property type="entry name" value="DsbD_2"/>
    <property type="match status" value="1"/>
</dbReference>
<feature type="transmembrane region" description="Helical" evidence="1">
    <location>
        <begin position="12"/>
        <end position="35"/>
    </location>
</feature>
<accession>A0A645ESY3</accession>
<evidence type="ECO:0000256" key="1">
    <source>
        <dbReference type="SAM" id="Phobius"/>
    </source>
</evidence>
<organism evidence="3">
    <name type="scientific">bioreactor metagenome</name>
    <dbReference type="NCBI Taxonomy" id="1076179"/>
    <lineage>
        <taxon>unclassified sequences</taxon>
        <taxon>metagenomes</taxon>
        <taxon>ecological metagenomes</taxon>
    </lineage>
</organism>
<dbReference type="SUPFAM" id="SSF49503">
    <property type="entry name" value="Cupredoxins"/>
    <property type="match status" value="1"/>
</dbReference>
<feature type="transmembrane region" description="Helical" evidence="1">
    <location>
        <begin position="77"/>
        <end position="96"/>
    </location>
</feature>